<reference evidence="1" key="1">
    <citation type="submission" date="2020-08" db="EMBL/GenBank/DDBJ databases">
        <title>Genome public.</title>
        <authorList>
            <person name="Liu C."/>
            <person name="Sun Q."/>
        </authorList>
    </citation>
    <scope>NUCLEOTIDE SEQUENCE</scope>
    <source>
        <strain evidence="1">NSJ-55</strain>
    </source>
</reference>
<accession>A0A923LH67</accession>
<organism evidence="1 2">
    <name type="scientific">Mediterraneibacter hominis</name>
    <dbReference type="NCBI Taxonomy" id="2763054"/>
    <lineage>
        <taxon>Bacteria</taxon>
        <taxon>Bacillati</taxon>
        <taxon>Bacillota</taxon>
        <taxon>Clostridia</taxon>
        <taxon>Lachnospirales</taxon>
        <taxon>Lachnospiraceae</taxon>
        <taxon>Mediterraneibacter</taxon>
    </lineage>
</organism>
<evidence type="ECO:0000313" key="1">
    <source>
        <dbReference type="EMBL" id="MBC5688219.1"/>
    </source>
</evidence>
<dbReference type="AlphaFoldDB" id="A0A923LH67"/>
<dbReference type="Gene3D" id="3.40.1350.10">
    <property type="match status" value="1"/>
</dbReference>
<name>A0A923LH67_9FIRM</name>
<dbReference type="InterPro" id="IPR011856">
    <property type="entry name" value="tRNA_endonuc-like_dom_sf"/>
</dbReference>
<dbReference type="InterPro" id="IPR011335">
    <property type="entry name" value="Restrct_endonuc-II-like"/>
</dbReference>
<sequence>MLNHCSSTLFQRKLVILISKNEGKLFEDDFKKSIPDYCWFKRLNDNAASFSGGTNTRFASDNECDFLLFDTARQKLLPIELKSTQSSFSFWREDFENNSKKHTFQIKKNQIVGLQKWSKYSNVICGFILNFRNKNNATYFVNIKDFLQYTSTLLKKSINYNDVLQMNPVNIENDKKRTRYRYNIDNFLLEVCCVF</sequence>
<dbReference type="SUPFAM" id="SSF52980">
    <property type="entry name" value="Restriction endonuclease-like"/>
    <property type="match status" value="1"/>
</dbReference>
<keyword evidence="2" id="KW-1185">Reference proteome</keyword>
<proteinExistence type="predicted"/>
<protein>
    <submittedName>
        <fullName evidence="1">Uncharacterized protein</fullName>
    </submittedName>
</protein>
<dbReference type="EMBL" id="JACOPF010000001">
    <property type="protein sequence ID" value="MBC5688219.1"/>
    <property type="molecule type" value="Genomic_DNA"/>
</dbReference>
<evidence type="ECO:0000313" key="2">
    <source>
        <dbReference type="Proteomes" id="UP000652477"/>
    </source>
</evidence>
<gene>
    <name evidence="1" type="ORF">H8S37_04655</name>
</gene>
<dbReference type="Proteomes" id="UP000652477">
    <property type="component" value="Unassembled WGS sequence"/>
</dbReference>
<dbReference type="GO" id="GO:0003676">
    <property type="term" value="F:nucleic acid binding"/>
    <property type="evidence" value="ECO:0007669"/>
    <property type="project" value="InterPro"/>
</dbReference>
<comment type="caution">
    <text evidence="1">The sequence shown here is derived from an EMBL/GenBank/DDBJ whole genome shotgun (WGS) entry which is preliminary data.</text>
</comment>